<keyword evidence="2" id="KW-1185">Reference proteome</keyword>
<name>A0ACC2D141_DIPCM</name>
<dbReference type="EMBL" id="CM055099">
    <property type="protein sequence ID" value="KAJ7547971.1"/>
    <property type="molecule type" value="Genomic_DNA"/>
</dbReference>
<accession>A0ACC2D141</accession>
<dbReference type="Proteomes" id="UP001162992">
    <property type="component" value="Chromosome 8"/>
</dbReference>
<organism evidence="1 2">
    <name type="scientific">Diphasiastrum complanatum</name>
    <name type="common">Issler's clubmoss</name>
    <name type="synonym">Lycopodium complanatum</name>
    <dbReference type="NCBI Taxonomy" id="34168"/>
    <lineage>
        <taxon>Eukaryota</taxon>
        <taxon>Viridiplantae</taxon>
        <taxon>Streptophyta</taxon>
        <taxon>Embryophyta</taxon>
        <taxon>Tracheophyta</taxon>
        <taxon>Lycopodiopsida</taxon>
        <taxon>Lycopodiales</taxon>
        <taxon>Lycopodiaceae</taxon>
        <taxon>Lycopodioideae</taxon>
        <taxon>Diphasiastrum</taxon>
    </lineage>
</organism>
<sequence length="435" mass="46541">MAFASETWTSSFSAVGTLVQREKPCHDLLSRHGGFSLCSFRLRNNCKSSVSSAEHMLLRRTWPIPSYETLGKRLNLTMAAGRVSQKKLQHHRIHHLQYSLSSQNAFLSGLSVLRLRPVCIPLQRSLVAFHESLSYKVKAFDVQSCDVNGGDGEVSHKAEMRRLWQQIKLVVLVLPALLVGVLPALATAKATTGASVAAVGRAVTSQRGAQVFASAWTGFIAGCLHTLTGPDHLAALAPLSIGRSKLQGAMVGALWGCGHDAGQVLFGLLFILLKDKLHIDLIRTWGARVVGLTLLAIGAMGMREAQEASLPCLAGDGSHVVITESAEGYTGQKKPFRLATFLTGVVHGLQPDALLVILPALALPSRLAGTAFLSTFLLGTVMAMGSYTAFIGSCSEALQERVPWITHRLAWGSSLIALAVGISILLGELLGVNLF</sequence>
<protein>
    <submittedName>
        <fullName evidence="1">Uncharacterized protein</fullName>
    </submittedName>
</protein>
<proteinExistence type="predicted"/>
<evidence type="ECO:0000313" key="1">
    <source>
        <dbReference type="EMBL" id="KAJ7547971.1"/>
    </source>
</evidence>
<reference evidence="2" key="1">
    <citation type="journal article" date="2024" name="Proc. Natl. Acad. Sci. U.S.A.">
        <title>Extraordinary preservation of gene collinearity over three hundred million years revealed in homosporous lycophytes.</title>
        <authorList>
            <person name="Li C."/>
            <person name="Wickell D."/>
            <person name="Kuo L.Y."/>
            <person name="Chen X."/>
            <person name="Nie B."/>
            <person name="Liao X."/>
            <person name="Peng D."/>
            <person name="Ji J."/>
            <person name="Jenkins J."/>
            <person name="Williams M."/>
            <person name="Shu S."/>
            <person name="Plott C."/>
            <person name="Barry K."/>
            <person name="Rajasekar S."/>
            <person name="Grimwood J."/>
            <person name="Han X."/>
            <person name="Sun S."/>
            <person name="Hou Z."/>
            <person name="He W."/>
            <person name="Dai G."/>
            <person name="Sun C."/>
            <person name="Schmutz J."/>
            <person name="Leebens-Mack J.H."/>
            <person name="Li F.W."/>
            <person name="Wang L."/>
        </authorList>
    </citation>
    <scope>NUCLEOTIDE SEQUENCE [LARGE SCALE GENOMIC DNA]</scope>
    <source>
        <strain evidence="2">cv. PW_Plant_1</strain>
    </source>
</reference>
<evidence type="ECO:0000313" key="2">
    <source>
        <dbReference type="Proteomes" id="UP001162992"/>
    </source>
</evidence>
<gene>
    <name evidence="1" type="ORF">O6H91_08G111800</name>
</gene>
<comment type="caution">
    <text evidence="1">The sequence shown here is derived from an EMBL/GenBank/DDBJ whole genome shotgun (WGS) entry which is preliminary data.</text>
</comment>